<dbReference type="FunFam" id="3.40.50.1000:FF:000029">
    <property type="entry name" value="3-deoxy-D-manno-octulosonate 8-phosphate phosphatase KdsC"/>
    <property type="match status" value="1"/>
</dbReference>
<feature type="binding site" evidence="7">
    <location>
        <position position="18"/>
    </location>
    <ligand>
        <name>Mg(2+)</name>
        <dbReference type="ChEBI" id="CHEBI:18420"/>
    </ligand>
</feature>
<dbReference type="OrthoDB" id="9805604at2"/>
<feature type="binding site" evidence="7">
    <location>
        <position position="20"/>
    </location>
    <ligand>
        <name>substrate</name>
    </ligand>
</feature>
<dbReference type="RefSeq" id="WP_057951861.1">
    <property type="nucleotide sequence ID" value="NZ_CP013118.1"/>
</dbReference>
<comment type="cofactor">
    <cofactor evidence="1 7">
        <name>Mg(2+)</name>
        <dbReference type="ChEBI" id="CHEBI:18420"/>
    </cofactor>
</comment>
<feature type="binding site" evidence="7">
    <location>
        <position position="111"/>
    </location>
    <ligand>
        <name>Mg(2+)</name>
        <dbReference type="ChEBI" id="CHEBI:18420"/>
    </ligand>
</feature>
<dbReference type="PIRSF" id="PIRSF006118">
    <property type="entry name" value="KDO8-P_Ptase"/>
    <property type="match status" value="1"/>
</dbReference>
<dbReference type="GO" id="GO:0019143">
    <property type="term" value="F:3-deoxy-manno-octulosonate-8-phosphatase activity"/>
    <property type="evidence" value="ECO:0007669"/>
    <property type="project" value="UniProtKB-EC"/>
</dbReference>
<dbReference type="PANTHER" id="PTHR21485">
    <property type="entry name" value="HAD SUPERFAMILY MEMBERS CMAS AND KDSC"/>
    <property type="match status" value="1"/>
</dbReference>
<evidence type="ECO:0000256" key="7">
    <source>
        <dbReference type="PIRSR" id="PIRSR006118-2"/>
    </source>
</evidence>
<dbReference type="Proteomes" id="UP000064893">
    <property type="component" value="Chromosome"/>
</dbReference>
<dbReference type="KEGG" id="blq:L21SP5_00628"/>
<evidence type="ECO:0000256" key="4">
    <source>
        <dbReference type="ARBA" id="ARBA00022723"/>
    </source>
</evidence>
<comment type="subunit">
    <text evidence="3">Homotetramer.</text>
</comment>
<evidence type="ECO:0000256" key="2">
    <source>
        <dbReference type="ARBA" id="ARBA00005893"/>
    </source>
</evidence>
<keyword evidence="5 8" id="KW-0378">Hydrolase</keyword>
<dbReference type="InterPro" id="IPR036412">
    <property type="entry name" value="HAD-like_sf"/>
</dbReference>
<comment type="similarity">
    <text evidence="2">Belongs to the KdsC family.</text>
</comment>
<name>A0A0S2HWK3_9BACT</name>
<dbReference type="PANTHER" id="PTHR21485:SF3">
    <property type="entry name" value="N-ACYLNEURAMINATE CYTIDYLYLTRANSFERASE"/>
    <property type="match status" value="1"/>
</dbReference>
<dbReference type="EC" id="3.1.3.45" evidence="8"/>
<dbReference type="InterPro" id="IPR023214">
    <property type="entry name" value="HAD_sf"/>
</dbReference>
<accession>A0A0S2HWK3</accession>
<dbReference type="InterPro" id="IPR050793">
    <property type="entry name" value="CMP-NeuNAc_synthase"/>
</dbReference>
<dbReference type="NCBIfam" id="TIGR01670">
    <property type="entry name" value="KdsC-phosphatas"/>
    <property type="match status" value="1"/>
</dbReference>
<dbReference type="Pfam" id="PF08282">
    <property type="entry name" value="Hydrolase_3"/>
    <property type="match status" value="1"/>
</dbReference>
<proteinExistence type="inferred from homology"/>
<dbReference type="EMBL" id="CP013118">
    <property type="protein sequence ID" value="ALO14300.1"/>
    <property type="molecule type" value="Genomic_DNA"/>
</dbReference>
<evidence type="ECO:0000313" key="9">
    <source>
        <dbReference type="Proteomes" id="UP000064893"/>
    </source>
</evidence>
<dbReference type="InterPro" id="IPR010023">
    <property type="entry name" value="KdsC_fam"/>
</dbReference>
<dbReference type="PATRIC" id="fig|1307839.3.peg.672"/>
<evidence type="ECO:0000256" key="5">
    <source>
        <dbReference type="ARBA" id="ARBA00022801"/>
    </source>
</evidence>
<keyword evidence="4 7" id="KW-0479">Metal-binding</keyword>
<dbReference type="SUPFAM" id="SSF56784">
    <property type="entry name" value="HAD-like"/>
    <property type="match status" value="1"/>
</dbReference>
<sequence length="168" mass="18858">MKKNFKEQLNNIKVFIFDVDGVFTDGSLYLLPGGEQARQMNIRDGFAVKHAAEQGYKIGIITGGEDEPVRWRFNKLGVKDIYLPSKSKVEDFNHFIAQHNIDPASVLYMGDDMPDYEVMKLAGIPTCPADADSEIKQISDYISDKKGGEGCVRDVIEQVLRAQGNWVK</sequence>
<dbReference type="STRING" id="1307839.L21SP5_00628"/>
<organism evidence="8 9">
    <name type="scientific">Salinivirga cyanobacteriivorans</name>
    <dbReference type="NCBI Taxonomy" id="1307839"/>
    <lineage>
        <taxon>Bacteria</taxon>
        <taxon>Pseudomonadati</taxon>
        <taxon>Bacteroidota</taxon>
        <taxon>Bacteroidia</taxon>
        <taxon>Bacteroidales</taxon>
        <taxon>Salinivirgaceae</taxon>
        <taxon>Salinivirga</taxon>
    </lineage>
</organism>
<evidence type="ECO:0000256" key="6">
    <source>
        <dbReference type="ARBA" id="ARBA00022842"/>
    </source>
</evidence>
<dbReference type="SFLD" id="SFLDG01138">
    <property type="entry name" value="C1.6.2:_Deoxy-d-mannose-octulo"/>
    <property type="match status" value="1"/>
</dbReference>
<keyword evidence="6 7" id="KW-0460">Magnesium</keyword>
<dbReference type="Gene3D" id="3.40.50.1000">
    <property type="entry name" value="HAD superfamily/HAD-like"/>
    <property type="match status" value="1"/>
</dbReference>
<gene>
    <name evidence="8" type="primary">kdsC</name>
    <name evidence="8" type="ORF">L21SP5_00628</name>
</gene>
<keyword evidence="9" id="KW-1185">Reference proteome</keyword>
<dbReference type="GO" id="GO:0046872">
    <property type="term" value="F:metal ion binding"/>
    <property type="evidence" value="ECO:0007669"/>
    <property type="project" value="UniProtKB-KW"/>
</dbReference>
<evidence type="ECO:0000313" key="8">
    <source>
        <dbReference type="EMBL" id="ALO14300.1"/>
    </source>
</evidence>
<dbReference type="GO" id="GO:0008781">
    <property type="term" value="F:N-acylneuraminate cytidylyltransferase activity"/>
    <property type="evidence" value="ECO:0007669"/>
    <property type="project" value="TreeGrafter"/>
</dbReference>
<dbReference type="SFLD" id="SFLDS00003">
    <property type="entry name" value="Haloacid_Dehalogenase"/>
    <property type="match status" value="1"/>
</dbReference>
<dbReference type="SFLD" id="SFLDG01136">
    <property type="entry name" value="C1.6:_Phosphoserine_Phosphatas"/>
    <property type="match status" value="1"/>
</dbReference>
<evidence type="ECO:0000256" key="1">
    <source>
        <dbReference type="ARBA" id="ARBA00001946"/>
    </source>
</evidence>
<evidence type="ECO:0000256" key="3">
    <source>
        <dbReference type="ARBA" id="ARBA00011881"/>
    </source>
</evidence>
<protein>
    <submittedName>
        <fullName evidence="8">3-deoxy-D-manno-octulosonate 8-phosphate phosphatase KdsC</fullName>
        <ecNumber evidence="8">3.1.3.45</ecNumber>
    </submittedName>
</protein>
<dbReference type="AlphaFoldDB" id="A0A0S2HWK3"/>
<reference evidence="8 9" key="1">
    <citation type="submission" date="2015-11" db="EMBL/GenBank/DDBJ databases">
        <title>Description and complete genome sequence of a novel strain predominating in hypersaline microbial mats and representing a new family of the Bacteriodetes phylum.</title>
        <authorList>
            <person name="Spring S."/>
            <person name="Bunk B."/>
            <person name="Sproer C."/>
            <person name="Klenk H.-P."/>
        </authorList>
    </citation>
    <scope>NUCLEOTIDE SEQUENCE [LARGE SCALE GENOMIC DNA]</scope>
    <source>
        <strain evidence="8 9">L21-Spi-D4</strain>
    </source>
</reference>